<dbReference type="InterPro" id="IPR036047">
    <property type="entry name" value="F-box-like_dom_sf"/>
</dbReference>
<dbReference type="KEGG" id="cci:CC1G_01344"/>
<dbReference type="InParanoid" id="A8NYH8"/>
<evidence type="ECO:0000313" key="2">
    <source>
        <dbReference type="EMBL" id="EAU84348.1"/>
    </source>
</evidence>
<name>A8NYH8_COPC7</name>
<protein>
    <recommendedName>
        <fullName evidence="1">F-box domain-containing protein</fullName>
    </recommendedName>
</protein>
<dbReference type="Gene3D" id="1.20.1280.50">
    <property type="match status" value="1"/>
</dbReference>
<dbReference type="OMA" id="HRVWHRS"/>
<dbReference type="OrthoDB" id="2532648at2759"/>
<reference evidence="2 3" key="1">
    <citation type="journal article" date="2010" name="Proc. Natl. Acad. Sci. U.S.A.">
        <title>Insights into evolution of multicellular fungi from the assembled chromosomes of the mushroom Coprinopsis cinerea (Coprinus cinereus).</title>
        <authorList>
            <person name="Stajich J.E."/>
            <person name="Wilke S.K."/>
            <person name="Ahren D."/>
            <person name="Au C.H."/>
            <person name="Birren B.W."/>
            <person name="Borodovsky M."/>
            <person name="Burns C."/>
            <person name="Canback B."/>
            <person name="Casselton L.A."/>
            <person name="Cheng C.K."/>
            <person name="Deng J."/>
            <person name="Dietrich F.S."/>
            <person name="Fargo D.C."/>
            <person name="Farman M.L."/>
            <person name="Gathman A.C."/>
            <person name="Goldberg J."/>
            <person name="Guigo R."/>
            <person name="Hoegger P.J."/>
            <person name="Hooker J.B."/>
            <person name="Huggins A."/>
            <person name="James T.Y."/>
            <person name="Kamada T."/>
            <person name="Kilaru S."/>
            <person name="Kodira C."/>
            <person name="Kues U."/>
            <person name="Kupfer D."/>
            <person name="Kwan H.S."/>
            <person name="Lomsadze A."/>
            <person name="Li W."/>
            <person name="Lilly W.W."/>
            <person name="Ma L.J."/>
            <person name="Mackey A.J."/>
            <person name="Manning G."/>
            <person name="Martin F."/>
            <person name="Muraguchi H."/>
            <person name="Natvig D.O."/>
            <person name="Palmerini H."/>
            <person name="Ramesh M.A."/>
            <person name="Rehmeyer C.J."/>
            <person name="Roe B.A."/>
            <person name="Shenoy N."/>
            <person name="Stanke M."/>
            <person name="Ter-Hovhannisyan V."/>
            <person name="Tunlid A."/>
            <person name="Velagapudi R."/>
            <person name="Vision T.J."/>
            <person name="Zeng Q."/>
            <person name="Zolan M.E."/>
            <person name="Pukkila P.J."/>
        </authorList>
    </citation>
    <scope>NUCLEOTIDE SEQUENCE [LARGE SCALE GENOMIC DNA]</scope>
    <source>
        <strain evidence="3">Okayama-7 / 130 / ATCC MYA-4618 / FGSC 9003</strain>
    </source>
</reference>
<dbReference type="InterPro" id="IPR001810">
    <property type="entry name" value="F-box_dom"/>
</dbReference>
<gene>
    <name evidence="2" type="ORF">CC1G_01344</name>
</gene>
<sequence length="377" mass="42422">MHFEELPVELIAEILGELDLQSLITMSHVSKRLYLVASDSALNPWRKPILANLQSHPYEAALKHLSVRMTVPRQNWIEILSLARPSFLLYEATLPNLKATEWEECFQRRFLPGWAKWKKDGSWKEVFLKMLYRIVHRGSTSCTADEAWTKYIVLNRNGSANELEISSRNFNPINIFNEIKLQNNLAHLETRIRLVVEFKDVRILAFGTMTKPRSQTSVNANAHLLLNPPGIDPSRVVGDMESTVVVHGNAVIDDHGVYPSISDPLTPSSPTQPSAAYPSSYTRIRRPLPAATHAKYPFYTPGGGDIRWKDSDEINGQGGRWVGSMMITTQLLGPIAEGDATMPGRQYASFTWADLWIIAPWLEDIITTRVDGPGLGH</sequence>
<keyword evidence="3" id="KW-1185">Reference proteome</keyword>
<dbReference type="SUPFAM" id="SSF81383">
    <property type="entry name" value="F-box domain"/>
    <property type="match status" value="1"/>
</dbReference>
<comment type="caution">
    <text evidence="2">The sequence shown here is derived from an EMBL/GenBank/DDBJ whole genome shotgun (WGS) entry which is preliminary data.</text>
</comment>
<dbReference type="AlphaFoldDB" id="A8NYH8"/>
<dbReference type="Proteomes" id="UP000001861">
    <property type="component" value="Unassembled WGS sequence"/>
</dbReference>
<organism evidence="2 3">
    <name type="scientific">Coprinopsis cinerea (strain Okayama-7 / 130 / ATCC MYA-4618 / FGSC 9003)</name>
    <name type="common">Inky cap fungus</name>
    <name type="synonym">Hormographiella aspergillata</name>
    <dbReference type="NCBI Taxonomy" id="240176"/>
    <lineage>
        <taxon>Eukaryota</taxon>
        <taxon>Fungi</taxon>
        <taxon>Dikarya</taxon>
        <taxon>Basidiomycota</taxon>
        <taxon>Agaricomycotina</taxon>
        <taxon>Agaricomycetes</taxon>
        <taxon>Agaricomycetidae</taxon>
        <taxon>Agaricales</taxon>
        <taxon>Agaricineae</taxon>
        <taxon>Psathyrellaceae</taxon>
        <taxon>Coprinopsis</taxon>
    </lineage>
</organism>
<dbReference type="STRING" id="240176.A8NYH8"/>
<evidence type="ECO:0000259" key="1">
    <source>
        <dbReference type="PROSITE" id="PS50181"/>
    </source>
</evidence>
<dbReference type="GeneID" id="6013988"/>
<dbReference type="EMBL" id="AACS02000005">
    <property type="protein sequence ID" value="EAU84348.1"/>
    <property type="molecule type" value="Genomic_DNA"/>
</dbReference>
<proteinExistence type="predicted"/>
<evidence type="ECO:0000313" key="3">
    <source>
        <dbReference type="Proteomes" id="UP000001861"/>
    </source>
</evidence>
<feature type="domain" description="F-box" evidence="1">
    <location>
        <begin position="1"/>
        <end position="48"/>
    </location>
</feature>
<accession>A8NYH8</accession>
<dbReference type="Pfam" id="PF12937">
    <property type="entry name" value="F-box-like"/>
    <property type="match status" value="1"/>
</dbReference>
<dbReference type="eggNOG" id="ENOG502SHMD">
    <property type="taxonomic scope" value="Eukaryota"/>
</dbReference>
<dbReference type="PROSITE" id="PS50181">
    <property type="entry name" value="FBOX"/>
    <property type="match status" value="1"/>
</dbReference>
<dbReference type="VEuPathDB" id="FungiDB:CC1G_01344"/>
<dbReference type="RefSeq" id="XP_001837432.1">
    <property type="nucleotide sequence ID" value="XM_001837380.1"/>
</dbReference>